<dbReference type="EMBL" id="CP039393">
    <property type="protein sequence ID" value="QCD35292.1"/>
    <property type="molecule type" value="Genomic_DNA"/>
</dbReference>
<gene>
    <name evidence="3" type="ORF">E7746_05005</name>
</gene>
<sequence>MKKIILSLITAMTMSLAMNAQQIETPFAYPQAPDTLSTLEDRTSYVIMKFWDNCDFKKVMPDTAKFNRAFRDYISFVPYAYTDSIRKSANALLNRFKDNPKAILQIAEQADRNLFGPEAPFWSDEVFIMFARSVLANKKISNADKAPYMEKVKMLNSSQVGANVNQLSYTTRHGATHDLYNQNGEFIAMIFVDESCADCSIIMLRLETDVAVTNLVKSGKLKIVVINVGEATPKWKEEVADYPYEWEVGSAPDAAKYIDLRNMPNIYLLDNEHKVVLRNMSVDQLLRICENLNLQQNTTTKE</sequence>
<dbReference type="InterPro" id="IPR036249">
    <property type="entry name" value="Thioredoxin-like_sf"/>
</dbReference>
<name>A0A4P7VG33_9BACT</name>
<dbReference type="Gene3D" id="3.40.30.10">
    <property type="entry name" value="Glutaredoxin"/>
    <property type="match status" value="1"/>
</dbReference>
<dbReference type="RefSeq" id="WP_135946186.1">
    <property type="nucleotide sequence ID" value="NZ_CP039393.1"/>
</dbReference>
<dbReference type="InterPro" id="IPR033395">
    <property type="entry name" value="DUF5106"/>
</dbReference>
<dbReference type="Proteomes" id="UP000297031">
    <property type="component" value="Chromosome"/>
</dbReference>
<organism evidence="3 4">
    <name type="scientific">Muribaculum gordoncarteri</name>
    <dbReference type="NCBI Taxonomy" id="2530390"/>
    <lineage>
        <taxon>Bacteria</taxon>
        <taxon>Pseudomonadati</taxon>
        <taxon>Bacteroidota</taxon>
        <taxon>Bacteroidia</taxon>
        <taxon>Bacteroidales</taxon>
        <taxon>Muribaculaceae</taxon>
        <taxon>Muribaculum</taxon>
    </lineage>
</organism>
<dbReference type="KEGG" id="mgod:E7746_05005"/>
<protein>
    <submittedName>
        <fullName evidence="3">DUF5106 domain-containing protein</fullName>
    </submittedName>
</protein>
<evidence type="ECO:0000259" key="2">
    <source>
        <dbReference type="Pfam" id="PF17127"/>
    </source>
</evidence>
<dbReference type="Pfam" id="PF17127">
    <property type="entry name" value="DUF5106"/>
    <property type="match status" value="1"/>
</dbReference>
<dbReference type="OrthoDB" id="1092900at2"/>
<feature type="chain" id="PRO_5020407483" evidence="1">
    <location>
        <begin position="21"/>
        <end position="302"/>
    </location>
</feature>
<evidence type="ECO:0000313" key="4">
    <source>
        <dbReference type="Proteomes" id="UP000297031"/>
    </source>
</evidence>
<evidence type="ECO:0000256" key="1">
    <source>
        <dbReference type="SAM" id="SignalP"/>
    </source>
</evidence>
<dbReference type="SUPFAM" id="SSF52833">
    <property type="entry name" value="Thioredoxin-like"/>
    <property type="match status" value="1"/>
</dbReference>
<reference evidence="3 4" key="1">
    <citation type="submission" date="2019-02" db="EMBL/GenBank/DDBJ databases">
        <title>Isolation and identification of novel species under the genus Muribaculum.</title>
        <authorList>
            <person name="Miyake S."/>
            <person name="Ding Y."/>
            <person name="Low A."/>
            <person name="Soh M."/>
            <person name="Seedorf H."/>
        </authorList>
    </citation>
    <scope>NUCLEOTIDE SEQUENCE [LARGE SCALE GENOMIC DNA]</scope>
    <source>
        <strain evidence="3 4">TLL-A4</strain>
    </source>
</reference>
<dbReference type="AlphaFoldDB" id="A0A4P7VG33"/>
<accession>A0A4P7VG33</accession>
<keyword evidence="1" id="KW-0732">Signal</keyword>
<proteinExistence type="predicted"/>
<feature type="domain" description="DUF5106" evidence="2">
    <location>
        <begin position="24"/>
        <end position="155"/>
    </location>
</feature>
<evidence type="ECO:0000313" key="3">
    <source>
        <dbReference type="EMBL" id="QCD35292.1"/>
    </source>
</evidence>
<feature type="signal peptide" evidence="1">
    <location>
        <begin position="1"/>
        <end position="20"/>
    </location>
</feature>
<keyword evidence="4" id="KW-1185">Reference proteome</keyword>